<feature type="binding site" evidence="13">
    <location>
        <begin position="98"/>
        <end position="102"/>
    </location>
    <ligand>
        <name>3'-phosphoadenylyl sulfate</name>
        <dbReference type="ChEBI" id="CHEBI:58339"/>
    </ligand>
</feature>
<evidence type="ECO:0000256" key="2">
    <source>
        <dbReference type="ARBA" id="ARBA00005771"/>
    </source>
</evidence>
<keyword evidence="8" id="KW-0472">Membrane</keyword>
<dbReference type="AlphaFoldDB" id="A0A3B4B610"/>
<dbReference type="GO" id="GO:0000139">
    <property type="term" value="C:Golgi membrane"/>
    <property type="evidence" value="ECO:0007669"/>
    <property type="project" value="UniProtKB-SubCell"/>
</dbReference>
<organism evidence="18 19">
    <name type="scientific">Periophthalmus magnuspinnatus</name>
    <dbReference type="NCBI Taxonomy" id="409849"/>
    <lineage>
        <taxon>Eukaryota</taxon>
        <taxon>Metazoa</taxon>
        <taxon>Chordata</taxon>
        <taxon>Craniata</taxon>
        <taxon>Vertebrata</taxon>
        <taxon>Euteleostomi</taxon>
        <taxon>Actinopterygii</taxon>
        <taxon>Neopterygii</taxon>
        <taxon>Teleostei</taxon>
        <taxon>Neoteleostei</taxon>
        <taxon>Acanthomorphata</taxon>
        <taxon>Gobiaria</taxon>
        <taxon>Gobiiformes</taxon>
        <taxon>Gobioidei</taxon>
        <taxon>Gobiidae</taxon>
        <taxon>Oxudercinae</taxon>
        <taxon>Periophthalmus</taxon>
    </lineage>
</organism>
<evidence type="ECO:0000256" key="13">
    <source>
        <dbReference type="PIRSR" id="PIRSR637359-2"/>
    </source>
</evidence>
<comment type="similarity">
    <text evidence="2 15">Belongs to the sulfotransferase 1 family.</text>
</comment>
<evidence type="ECO:0000256" key="16">
    <source>
        <dbReference type="SAM" id="SignalP"/>
    </source>
</evidence>
<dbReference type="Gene3D" id="3.40.50.300">
    <property type="entry name" value="P-loop containing nucleotide triphosphate hydrolases"/>
    <property type="match status" value="1"/>
</dbReference>
<name>A0A3B4B610_9GOBI</name>
<feature type="chain" id="PRO_5017288338" description="Sulfotransferase" evidence="16">
    <location>
        <begin position="24"/>
        <end position="341"/>
    </location>
</feature>
<evidence type="ECO:0000313" key="18">
    <source>
        <dbReference type="Ensembl" id="ENSPMGP00000023994.1"/>
    </source>
</evidence>
<dbReference type="PROSITE" id="PS51257">
    <property type="entry name" value="PROKAR_LIPOPROTEIN"/>
    <property type="match status" value="1"/>
</dbReference>
<evidence type="ECO:0000256" key="6">
    <source>
        <dbReference type="ARBA" id="ARBA00022989"/>
    </source>
</evidence>
<dbReference type="InterPro" id="IPR027417">
    <property type="entry name" value="P-loop_NTPase"/>
</dbReference>
<feature type="active site" description="For sulfotransferase activity" evidence="12">
    <location>
        <position position="98"/>
    </location>
</feature>
<reference evidence="18" key="2">
    <citation type="submission" date="2025-09" db="UniProtKB">
        <authorList>
            <consortium name="Ensembl"/>
        </authorList>
    </citation>
    <scope>IDENTIFICATION</scope>
</reference>
<evidence type="ECO:0000256" key="5">
    <source>
        <dbReference type="ARBA" id="ARBA00022968"/>
    </source>
</evidence>
<dbReference type="GO" id="GO:0008467">
    <property type="term" value="F:[heparan sulfate]-glucosamine 3-sulfotransferase activity"/>
    <property type="evidence" value="ECO:0007669"/>
    <property type="project" value="TreeGrafter"/>
</dbReference>
<evidence type="ECO:0000256" key="11">
    <source>
        <dbReference type="ARBA" id="ARBA00060399"/>
    </source>
</evidence>
<evidence type="ECO:0000256" key="8">
    <source>
        <dbReference type="ARBA" id="ARBA00023136"/>
    </source>
</evidence>
<feature type="binding site" evidence="13">
    <location>
        <begin position="304"/>
        <end position="308"/>
    </location>
    <ligand>
        <name>3'-phosphoadenylyl sulfate</name>
        <dbReference type="ChEBI" id="CHEBI:58339"/>
    </ligand>
</feature>
<dbReference type="InterPro" id="IPR000863">
    <property type="entry name" value="Sulfotransferase_dom"/>
</dbReference>
<keyword evidence="4" id="KW-0812">Transmembrane</keyword>
<evidence type="ECO:0000256" key="3">
    <source>
        <dbReference type="ARBA" id="ARBA00022679"/>
    </source>
</evidence>
<keyword evidence="3 15" id="KW-0808">Transferase</keyword>
<dbReference type="PANTHER" id="PTHR10605">
    <property type="entry name" value="HEPARAN SULFATE SULFOTRANSFERASE"/>
    <property type="match status" value="1"/>
</dbReference>
<feature type="binding site" evidence="13">
    <location>
        <position position="179"/>
    </location>
    <ligand>
        <name>3'-phosphoadenylyl sulfate</name>
        <dbReference type="ChEBI" id="CHEBI:58339"/>
    </ligand>
</feature>
<feature type="disulfide bond" evidence="14">
    <location>
        <begin position="287"/>
        <end position="299"/>
    </location>
</feature>
<dbReference type="STRING" id="409849.ENSPMGP00000023994"/>
<proteinExistence type="inferred from homology"/>
<dbReference type="EC" id="2.8.2.-" evidence="15"/>
<protein>
    <recommendedName>
        <fullName evidence="15">Sulfotransferase</fullName>
        <ecNumber evidence="15">2.8.2.-</ecNumber>
    </recommendedName>
</protein>
<keyword evidence="9 14" id="KW-1015">Disulfide bond</keyword>
<dbReference type="Ensembl" id="ENSPMGT00000025560.1">
    <property type="protein sequence ID" value="ENSPMGP00000023994.1"/>
    <property type="gene ID" value="ENSPMGG00000019404.1"/>
</dbReference>
<evidence type="ECO:0000256" key="1">
    <source>
        <dbReference type="ARBA" id="ARBA00004394"/>
    </source>
</evidence>
<dbReference type="Pfam" id="PF00685">
    <property type="entry name" value="Sulfotransfer_1"/>
    <property type="match status" value="1"/>
</dbReference>
<keyword evidence="10" id="KW-0325">Glycoprotein</keyword>
<feature type="signal peptide" evidence="16">
    <location>
        <begin position="1"/>
        <end position="23"/>
    </location>
</feature>
<dbReference type="SUPFAM" id="SSF52540">
    <property type="entry name" value="P-loop containing nucleoside triphosphate hydrolases"/>
    <property type="match status" value="1"/>
</dbReference>
<evidence type="ECO:0000256" key="12">
    <source>
        <dbReference type="PIRSR" id="PIRSR637359-1"/>
    </source>
</evidence>
<feature type="binding site" evidence="13">
    <location>
        <position position="187"/>
    </location>
    <ligand>
        <name>3'-phosphoadenylyl sulfate</name>
        <dbReference type="ChEBI" id="CHEBI:58339"/>
    </ligand>
</feature>
<sequence length="341" mass="38217">MATFHRLALASSLCVICFSLVYIFTGCCETELAAAARGGYVVRVPVREFLSPGLNASAPAAAAAAAAGDGAAVVGTGLERDYTATRRLPQALIIGVKKGGTRALLEFLRLHPDIRALGSEPHFFDRHYARGLDWYRSMMPKALEGQVVMEKTPRYFVTTETPARVHAMSRQVKLIVVVRDPVTRAISDYTQIISKTPDIPTFESLAFKNHSTGEMDAQWSPLWIGLYALHLQRWLDWFPLEQIHLVSGERLISDPAGEMAKVQDFLGLQRIVTDKHFYFNKTKGFPCLKKPEGSSKPHCLGKTKGRTHTPIDPDVLLRLRDFYRPHNEKFYQLTGQDFGWQ</sequence>
<evidence type="ECO:0000256" key="10">
    <source>
        <dbReference type="ARBA" id="ARBA00023180"/>
    </source>
</evidence>
<evidence type="ECO:0000259" key="17">
    <source>
        <dbReference type="Pfam" id="PF00685"/>
    </source>
</evidence>
<accession>A0A3B4B610</accession>
<evidence type="ECO:0000256" key="4">
    <source>
        <dbReference type="ARBA" id="ARBA00022692"/>
    </source>
</evidence>
<keyword evidence="7" id="KW-0333">Golgi apparatus</keyword>
<dbReference type="FunFam" id="3.40.50.300:FF:000194">
    <property type="entry name" value="Sulfotransferase"/>
    <property type="match status" value="1"/>
</dbReference>
<dbReference type="InterPro" id="IPR037359">
    <property type="entry name" value="NST/OST"/>
</dbReference>
<keyword evidence="5" id="KW-0735">Signal-anchor</keyword>
<evidence type="ECO:0000256" key="7">
    <source>
        <dbReference type="ARBA" id="ARBA00023034"/>
    </source>
</evidence>
<dbReference type="Proteomes" id="UP000261520">
    <property type="component" value="Unplaced"/>
</dbReference>
<feature type="domain" description="Sulfotransferase" evidence="17">
    <location>
        <begin position="89"/>
        <end position="329"/>
    </location>
</feature>
<comment type="subcellular location">
    <subcellularLocation>
        <location evidence="11">Endomembrane system</location>
        <topology evidence="11">Single-pass type II membrane protein</topology>
    </subcellularLocation>
    <subcellularLocation>
        <location evidence="1">Golgi apparatus membrane</location>
    </subcellularLocation>
</comment>
<evidence type="ECO:0000256" key="9">
    <source>
        <dbReference type="ARBA" id="ARBA00023157"/>
    </source>
</evidence>
<dbReference type="PANTHER" id="PTHR10605:SF55">
    <property type="entry name" value="SULFOTRANSFERASE"/>
    <property type="match status" value="1"/>
</dbReference>
<evidence type="ECO:0000256" key="14">
    <source>
        <dbReference type="PIRSR" id="PIRSR637359-3"/>
    </source>
</evidence>
<evidence type="ECO:0000313" key="19">
    <source>
        <dbReference type="Proteomes" id="UP000261520"/>
    </source>
</evidence>
<keyword evidence="16" id="KW-0732">Signal</keyword>
<keyword evidence="6" id="KW-1133">Transmembrane helix</keyword>
<evidence type="ECO:0000256" key="15">
    <source>
        <dbReference type="RuleBase" id="RU361155"/>
    </source>
</evidence>
<keyword evidence="19" id="KW-1185">Reference proteome</keyword>
<reference evidence="18" key="1">
    <citation type="submission" date="2025-08" db="UniProtKB">
        <authorList>
            <consortium name="Ensembl"/>
        </authorList>
    </citation>
    <scope>IDENTIFICATION</scope>
</reference>